<evidence type="ECO:0000313" key="11">
    <source>
        <dbReference type="Proteomes" id="UP000242205"/>
    </source>
</evidence>
<reference evidence="10 11" key="1">
    <citation type="submission" date="2018-01" db="EMBL/GenBank/DDBJ databases">
        <authorList>
            <person name="Fu G.-Y."/>
        </authorList>
    </citation>
    <scope>NUCLEOTIDE SEQUENCE [LARGE SCALE GENOMIC DNA]</scope>
    <source>
        <strain evidence="10 11">SY39</strain>
    </source>
</reference>
<dbReference type="Pfam" id="PF01435">
    <property type="entry name" value="Peptidase_M48"/>
    <property type="match status" value="1"/>
</dbReference>
<evidence type="ECO:0000313" key="10">
    <source>
        <dbReference type="EMBL" id="AUN96031.1"/>
    </source>
</evidence>
<evidence type="ECO:0000256" key="5">
    <source>
        <dbReference type="ARBA" id="ARBA00023049"/>
    </source>
</evidence>
<organism evidence="10 11">
    <name type="scientific">Pseudazoarcus pumilus</name>
    <dbReference type="NCBI Taxonomy" id="2067960"/>
    <lineage>
        <taxon>Bacteria</taxon>
        <taxon>Pseudomonadati</taxon>
        <taxon>Pseudomonadota</taxon>
        <taxon>Betaproteobacteria</taxon>
        <taxon>Rhodocyclales</taxon>
        <taxon>Zoogloeaceae</taxon>
        <taxon>Pseudazoarcus</taxon>
    </lineage>
</organism>
<keyword evidence="5 6" id="KW-0482">Metalloprotease</keyword>
<sequence length="339" mass="36017">MQVVGSFGHGDSTRLQSARLLVEGGHARVLGTDGTALTGAVPLNSLQIPSRVGSTPRTLRFPDGECFTTEDNDALDRLLAPARTSSGLVHALESRWRMVALALVVTVATVAAAIHWGIPAAARHVAFALPVTIMEQSEDAALRVLDDGGLLRPSGLTHDEHVRLQAAFRPLLDAHDDTQPLRVTFRDASHSIGANALALPAGTIVFTDQIVALARNDEELLAILAHEIGHVVHRHAVRSTIQASTLSLAAVLILGDVSSVAATAASIPILLTELGYSRDFEREADAFAVAALHRAGIAPTRLAEILHRLAPGEHSDYLATHPPTPERSEAIRDAAARLR</sequence>
<protein>
    <submittedName>
        <fullName evidence="10">Peptidase M48 Ste24p</fullName>
    </submittedName>
</protein>
<dbReference type="PANTHER" id="PTHR22726:SF1">
    <property type="entry name" value="METALLOENDOPEPTIDASE OMA1, MITOCHONDRIAL"/>
    <property type="match status" value="1"/>
</dbReference>
<evidence type="ECO:0000256" key="3">
    <source>
        <dbReference type="ARBA" id="ARBA00022801"/>
    </source>
</evidence>
<proteinExistence type="inferred from homology"/>
<dbReference type="GO" id="GO:0051603">
    <property type="term" value="P:proteolysis involved in protein catabolic process"/>
    <property type="evidence" value="ECO:0007669"/>
    <property type="project" value="TreeGrafter"/>
</dbReference>
<keyword evidence="3 6" id="KW-0378">Hydrolase</keyword>
<dbReference type="GO" id="GO:0016020">
    <property type="term" value="C:membrane"/>
    <property type="evidence" value="ECO:0007669"/>
    <property type="project" value="TreeGrafter"/>
</dbReference>
<comment type="cofactor">
    <cofactor evidence="6">
        <name>Zn(2+)</name>
        <dbReference type="ChEBI" id="CHEBI:29105"/>
    </cofactor>
    <text evidence="6">Binds 1 zinc ion per subunit.</text>
</comment>
<accession>A0A2I6S9U9</accession>
<keyword evidence="2" id="KW-0479">Metal-binding</keyword>
<feature type="region of interest" description="Disordered" evidence="7">
    <location>
        <begin position="314"/>
        <end position="333"/>
    </location>
</feature>
<keyword evidence="1 6" id="KW-0645">Protease</keyword>
<dbReference type="InterPro" id="IPR051156">
    <property type="entry name" value="Mito/Outer_Membr_Metalloprot"/>
</dbReference>
<dbReference type="PANTHER" id="PTHR22726">
    <property type="entry name" value="METALLOENDOPEPTIDASE OMA1"/>
    <property type="match status" value="1"/>
</dbReference>
<keyword evidence="11" id="KW-1185">Reference proteome</keyword>
<dbReference type="GO" id="GO:0004222">
    <property type="term" value="F:metalloendopeptidase activity"/>
    <property type="evidence" value="ECO:0007669"/>
    <property type="project" value="InterPro"/>
</dbReference>
<dbReference type="AlphaFoldDB" id="A0A2I6S9U9"/>
<evidence type="ECO:0000259" key="9">
    <source>
        <dbReference type="Pfam" id="PF23368"/>
    </source>
</evidence>
<feature type="domain" description="DUF7092" evidence="9">
    <location>
        <begin position="5"/>
        <end position="80"/>
    </location>
</feature>
<dbReference type="OrthoDB" id="9810445at2"/>
<feature type="compositionally biased region" description="Basic and acidic residues" evidence="7">
    <location>
        <begin position="324"/>
        <end position="333"/>
    </location>
</feature>
<dbReference type="Proteomes" id="UP000242205">
    <property type="component" value="Chromosome"/>
</dbReference>
<feature type="domain" description="Peptidase M48" evidence="8">
    <location>
        <begin position="188"/>
        <end position="333"/>
    </location>
</feature>
<dbReference type="KEGG" id="atw:C0099_14440"/>
<dbReference type="GO" id="GO:0046872">
    <property type="term" value="F:metal ion binding"/>
    <property type="evidence" value="ECO:0007669"/>
    <property type="project" value="UniProtKB-KW"/>
</dbReference>
<dbReference type="CDD" id="cd07332">
    <property type="entry name" value="M48C_Oma1_like"/>
    <property type="match status" value="1"/>
</dbReference>
<evidence type="ECO:0000256" key="4">
    <source>
        <dbReference type="ARBA" id="ARBA00022833"/>
    </source>
</evidence>
<dbReference type="InterPro" id="IPR001915">
    <property type="entry name" value="Peptidase_M48"/>
</dbReference>
<evidence type="ECO:0000259" key="8">
    <source>
        <dbReference type="Pfam" id="PF01435"/>
    </source>
</evidence>
<dbReference type="Gene3D" id="3.30.2010.10">
    <property type="entry name" value="Metalloproteases ('zincins'), catalytic domain"/>
    <property type="match status" value="1"/>
</dbReference>
<keyword evidence="4 6" id="KW-0862">Zinc</keyword>
<comment type="similarity">
    <text evidence="6">Belongs to the peptidase M48 family.</text>
</comment>
<dbReference type="RefSeq" id="WP_102248075.1">
    <property type="nucleotide sequence ID" value="NZ_CP025682.1"/>
</dbReference>
<dbReference type="EMBL" id="CP025682">
    <property type="protein sequence ID" value="AUN96031.1"/>
    <property type="molecule type" value="Genomic_DNA"/>
</dbReference>
<evidence type="ECO:0000256" key="1">
    <source>
        <dbReference type="ARBA" id="ARBA00022670"/>
    </source>
</evidence>
<name>A0A2I6S9U9_9RHOO</name>
<gene>
    <name evidence="10" type="ORF">C0099_14440</name>
</gene>
<dbReference type="Pfam" id="PF23368">
    <property type="entry name" value="DUF7092"/>
    <property type="match status" value="1"/>
</dbReference>
<evidence type="ECO:0000256" key="2">
    <source>
        <dbReference type="ARBA" id="ARBA00022723"/>
    </source>
</evidence>
<evidence type="ECO:0000256" key="6">
    <source>
        <dbReference type="RuleBase" id="RU003983"/>
    </source>
</evidence>
<dbReference type="InterPro" id="IPR055518">
    <property type="entry name" value="DUF7092"/>
</dbReference>
<evidence type="ECO:0000256" key="7">
    <source>
        <dbReference type="SAM" id="MobiDB-lite"/>
    </source>
</evidence>